<gene>
    <name evidence="1" type="ORF">SVUK_LOCUS13423</name>
</gene>
<keyword evidence="2" id="KW-1185">Reference proteome</keyword>
<organism evidence="1 2">
    <name type="scientific">Strongylus vulgaris</name>
    <name type="common">Blood worm</name>
    <dbReference type="NCBI Taxonomy" id="40348"/>
    <lineage>
        <taxon>Eukaryota</taxon>
        <taxon>Metazoa</taxon>
        <taxon>Ecdysozoa</taxon>
        <taxon>Nematoda</taxon>
        <taxon>Chromadorea</taxon>
        <taxon>Rhabditida</taxon>
        <taxon>Rhabditina</taxon>
        <taxon>Rhabditomorpha</taxon>
        <taxon>Strongyloidea</taxon>
        <taxon>Strongylidae</taxon>
        <taxon>Strongylus</taxon>
    </lineage>
</organism>
<proteinExistence type="predicted"/>
<dbReference type="SUPFAM" id="SSF63748">
    <property type="entry name" value="Tudor/PWWP/MBT"/>
    <property type="match status" value="1"/>
</dbReference>
<dbReference type="AlphaFoldDB" id="A0A3P7L6M6"/>
<evidence type="ECO:0008006" key="3">
    <source>
        <dbReference type="Google" id="ProtNLM"/>
    </source>
</evidence>
<accession>A0A3P7L6M6</accession>
<dbReference type="EMBL" id="UYYB01101916">
    <property type="protein sequence ID" value="VDM78425.1"/>
    <property type="molecule type" value="Genomic_DNA"/>
</dbReference>
<reference evidence="1 2" key="1">
    <citation type="submission" date="2018-11" db="EMBL/GenBank/DDBJ databases">
        <authorList>
            <consortium name="Pathogen Informatics"/>
        </authorList>
    </citation>
    <scope>NUCLEOTIDE SEQUENCE [LARGE SCALE GENOMIC DNA]</scope>
</reference>
<dbReference type="OrthoDB" id="5815643at2759"/>
<dbReference type="Gene3D" id="2.30.30.140">
    <property type="match status" value="1"/>
</dbReference>
<dbReference type="Proteomes" id="UP000270094">
    <property type="component" value="Unassembled WGS sequence"/>
</dbReference>
<sequence length="109" mass="12380">MCRAASSEDNKSISSTGTLAVIRLQYGNLAKTWTRVVIEGRPDPAHAQVLLAFTTCRMASARYAQVYLIDHGTRQLVNARSLCEMPIELLRFPRECMRRESTPFLNYPF</sequence>
<protein>
    <recommendedName>
        <fullName evidence="3">Tudor domain-containing protein</fullName>
    </recommendedName>
</protein>
<evidence type="ECO:0000313" key="1">
    <source>
        <dbReference type="EMBL" id="VDM78425.1"/>
    </source>
</evidence>
<evidence type="ECO:0000313" key="2">
    <source>
        <dbReference type="Proteomes" id="UP000270094"/>
    </source>
</evidence>
<name>A0A3P7L6M6_STRVU</name>